<dbReference type="InterPro" id="IPR005515">
    <property type="entry name" value="VOMI"/>
</dbReference>
<keyword evidence="2" id="KW-1185">Reference proteome</keyword>
<dbReference type="RefSeq" id="XP_030645793.1">
    <property type="nucleotide sequence ID" value="XM_030789933.1"/>
</dbReference>
<dbReference type="OrthoDB" id="6344411at2759"/>
<sequence length="199" mass="21856">MGLAAIFLLFALFCGSHGSEDTVVKRATGREYYSVLSVDNGRSWGSWANTELCPTGFYATGFSLKVEQFQAQGDDTAVNGIRLYCSRQGRSHWSHIESKSGPWGEWTSVQFCPFGLLKSFQLRVEPHQGDGDDTAVNNIRFQCSVSGRLEGNGMSWGNWGKWSSECPYGGICGIQTRVEAPQGNGDDTALNDVRFLCCV</sequence>
<protein>
    <submittedName>
        <fullName evidence="3">Vitelline membrane outer layer protein 1</fullName>
    </submittedName>
</protein>
<dbReference type="Pfam" id="PF03762">
    <property type="entry name" value="VOMI"/>
    <property type="match status" value="1"/>
</dbReference>
<feature type="signal peptide" evidence="1">
    <location>
        <begin position="1"/>
        <end position="18"/>
    </location>
</feature>
<gene>
    <name evidence="3" type="primary">LOC115826200</name>
</gene>
<dbReference type="PANTHER" id="PTHR18841">
    <property type="entry name" value="VITELLINE MEMBRANE OUTER LAYER PROTEIN I-RELATED"/>
    <property type="match status" value="1"/>
</dbReference>
<dbReference type="CDD" id="cd00220">
    <property type="entry name" value="VMO-I"/>
    <property type="match status" value="1"/>
</dbReference>
<accession>A0A6J2WNE6</accession>
<dbReference type="FunCoup" id="A0A6J2WNE6">
    <property type="interactions" value="628"/>
</dbReference>
<dbReference type="GO" id="GO:0005615">
    <property type="term" value="C:extracellular space"/>
    <property type="evidence" value="ECO:0007669"/>
    <property type="project" value="TreeGrafter"/>
</dbReference>
<dbReference type="PANTHER" id="PTHR18841:SF0">
    <property type="entry name" value="VITELLINE MEMBRANE OUTER LAYER 1 HOMOLOG A-RELATED"/>
    <property type="match status" value="1"/>
</dbReference>
<feature type="chain" id="PRO_5026667763" evidence="1">
    <location>
        <begin position="19"/>
        <end position="199"/>
    </location>
</feature>
<dbReference type="Gene3D" id="2.100.10.20">
    <property type="entry name" value="Vitelline membrane outer layer protein I (VOMI)"/>
    <property type="match status" value="1"/>
</dbReference>
<proteinExistence type="predicted"/>
<dbReference type="GeneID" id="115826200"/>
<evidence type="ECO:0000256" key="1">
    <source>
        <dbReference type="SAM" id="SignalP"/>
    </source>
</evidence>
<dbReference type="InterPro" id="IPR036706">
    <property type="entry name" value="VOMI_sf"/>
</dbReference>
<dbReference type="InParanoid" id="A0A6J2WNE6"/>
<organism evidence="2 3">
    <name type="scientific">Chanos chanos</name>
    <name type="common">Milkfish</name>
    <name type="synonym">Mugil chanos</name>
    <dbReference type="NCBI Taxonomy" id="29144"/>
    <lineage>
        <taxon>Eukaryota</taxon>
        <taxon>Metazoa</taxon>
        <taxon>Chordata</taxon>
        <taxon>Craniata</taxon>
        <taxon>Vertebrata</taxon>
        <taxon>Euteleostomi</taxon>
        <taxon>Actinopterygii</taxon>
        <taxon>Neopterygii</taxon>
        <taxon>Teleostei</taxon>
        <taxon>Ostariophysi</taxon>
        <taxon>Gonorynchiformes</taxon>
        <taxon>Chanidae</taxon>
        <taxon>Chanos</taxon>
    </lineage>
</organism>
<dbReference type="Proteomes" id="UP000504632">
    <property type="component" value="Chromosome 13"/>
</dbReference>
<name>A0A6J2WNE6_CHACN</name>
<evidence type="ECO:0000313" key="2">
    <source>
        <dbReference type="Proteomes" id="UP000504632"/>
    </source>
</evidence>
<dbReference type="AlphaFoldDB" id="A0A6J2WNE6"/>
<reference evidence="3" key="1">
    <citation type="submission" date="2025-08" db="UniProtKB">
        <authorList>
            <consortium name="RefSeq"/>
        </authorList>
    </citation>
    <scope>IDENTIFICATION</scope>
</reference>
<evidence type="ECO:0000313" key="3">
    <source>
        <dbReference type="RefSeq" id="XP_030645793.1"/>
    </source>
</evidence>
<keyword evidence="1" id="KW-0732">Signal</keyword>
<dbReference type="SUPFAM" id="SSF51092">
    <property type="entry name" value="Vitelline membrane outer protein-I (VMO-I)"/>
    <property type="match status" value="1"/>
</dbReference>